<dbReference type="Pfam" id="PF14312">
    <property type="entry name" value="FG-GAP_2"/>
    <property type="match status" value="6"/>
</dbReference>
<reference evidence="5" key="1">
    <citation type="submission" date="2023-02" db="EMBL/GenBank/DDBJ databases">
        <title>Tahibacter soli sp. nov. isolated from soil.</title>
        <authorList>
            <person name="Baek J.H."/>
            <person name="Lee J.K."/>
            <person name="Choi D.G."/>
            <person name="Jeon C.O."/>
        </authorList>
    </citation>
    <scope>NUCLEOTIDE SEQUENCE</scope>
    <source>
        <strain evidence="5">BL</strain>
    </source>
</reference>
<dbReference type="InterPro" id="IPR011043">
    <property type="entry name" value="Gal_Oxase/kelch_b-propeller"/>
</dbReference>
<name>A0A9X3YMA0_9GAMM</name>
<feature type="chain" id="PRO_5040732805" evidence="4">
    <location>
        <begin position="29"/>
        <end position="989"/>
    </location>
</feature>
<keyword evidence="1 4" id="KW-0732">Signal</keyword>
<protein>
    <submittedName>
        <fullName evidence="5">Choice-of-anchor D domain-containing protein</fullName>
    </submittedName>
</protein>
<dbReference type="Proteomes" id="UP001139971">
    <property type="component" value="Unassembled WGS sequence"/>
</dbReference>
<dbReference type="PANTHER" id="PTHR36220:SF1">
    <property type="entry name" value="GAMMA TUBULIN COMPLEX COMPONENT C-TERMINAL DOMAIN-CONTAINING PROTEIN"/>
    <property type="match status" value="1"/>
</dbReference>
<dbReference type="PROSITE" id="PS51470">
    <property type="entry name" value="FG_GAP"/>
    <property type="match status" value="1"/>
</dbReference>
<keyword evidence="3" id="KW-0325">Glycoprotein</keyword>
<evidence type="ECO:0000256" key="2">
    <source>
        <dbReference type="ARBA" id="ARBA00022737"/>
    </source>
</evidence>
<evidence type="ECO:0000313" key="5">
    <source>
        <dbReference type="EMBL" id="MDC8014934.1"/>
    </source>
</evidence>
<feature type="signal peptide" evidence="4">
    <location>
        <begin position="1"/>
        <end position="28"/>
    </location>
</feature>
<organism evidence="5 6">
    <name type="scientific">Tahibacter soli</name>
    <dbReference type="NCBI Taxonomy" id="2983605"/>
    <lineage>
        <taxon>Bacteria</taxon>
        <taxon>Pseudomonadati</taxon>
        <taxon>Pseudomonadota</taxon>
        <taxon>Gammaproteobacteria</taxon>
        <taxon>Lysobacterales</taxon>
        <taxon>Rhodanobacteraceae</taxon>
        <taxon>Tahibacter</taxon>
    </lineage>
</organism>
<dbReference type="AlphaFoldDB" id="A0A9X3YMA0"/>
<evidence type="ECO:0000256" key="4">
    <source>
        <dbReference type="SAM" id="SignalP"/>
    </source>
</evidence>
<dbReference type="InterPro" id="IPR013519">
    <property type="entry name" value="Int_alpha_beta-p"/>
</dbReference>
<keyword evidence="6" id="KW-1185">Reference proteome</keyword>
<proteinExistence type="predicted"/>
<comment type="caution">
    <text evidence="5">The sequence shown here is derived from an EMBL/GenBank/DDBJ whole genome shotgun (WGS) entry which is preliminary data.</text>
</comment>
<dbReference type="Gene3D" id="2.130.10.130">
    <property type="entry name" value="Integrin alpha, N-terminal"/>
    <property type="match status" value="2"/>
</dbReference>
<dbReference type="SMART" id="SM00191">
    <property type="entry name" value="Int_alpha"/>
    <property type="match status" value="4"/>
</dbReference>
<dbReference type="InterPro" id="IPR013517">
    <property type="entry name" value="FG-GAP"/>
</dbReference>
<sequence length="989" mass="97838">MGIRSMCRRLAPTGFLLALALCAGAVTAGTPAPAQSPLPVTNAQAWEAWGSAVAVDGDTAVVASSYADVGAVDGAGVANVYVRANGVWTLQARLSAADPKPFSNYARALAIAGDTIVVGAASADGAVSSSGAVYVYTRSGTTWTQSAKLSASDGEGFSDFGLAVALAGDRIAVGAPSTFVGKENVQGAVYVYAKNGAAWSQEAKLIASDGAAFHNLGRAVAIDGDTIVAGAQQASGNGMPFAGAAYVFVRGGGTWTEQAKLAAADAGFGDEFGYALAFAGDTALVGARAADVDGAADQGAAYAFVRVGATWTQTAKLVATGGEAGDAFGTSVALSGDNAAIGAPGAGSINGVDLDRGAVFAFSRSGAWSPSTRISAFDAAQGDAFGAAVALDGTLAIAGSPRATVGKDMELGKAYALSLGVAQLAVSASAFDFGDVATGTASAARRLTVSNVGTADLFSGQLVLIDADAASFAIANDTCSGQRLESGARCAADVTFHPADVRAHAARLVAPGSAGVAFVALAGNGVPPPPQIAVEPGSIDASLPQGGTTSLPLTIRHSGASGTLQWQLTEAPAQGGVRRVLGATKTAVAAGPASDVDIARFVRSNGHGARRVPVARGVSPVAHTLTHSASNDILEGNSIACADNTTGFTNANQYLRTFTLADFGIADTLSVTHATFGVENLTVSTPVTVNLYTLSGTSLVYTNLSLIGTATVTLDPQTGTLVDVPITASVAPDATLVVEIAVPDLGDAGGAFFFGTNTDGQTAPSYIAASACGSVDPADLADIGFENMQLVLSVTGTTPGAPVDCARPAWLSASPASGSVQPGAAQVSTLALNATGLAAGDYTANVCVASNATDPLVVVPVTLNVTANGPNLAAVPALDFGGVATGRRAVRRMTLSSSGTTAVNVGAIGTPAAPFAEFGRTCPAAPFALAPGQSCVVEYAFDPVAVGAAETSVTIASDAVTGPATAVLRGVGIGPSDAIFRNGMEIAGD</sequence>
<dbReference type="InterPro" id="IPR028994">
    <property type="entry name" value="Integrin_alpha_N"/>
</dbReference>
<gene>
    <name evidence="5" type="ORF">OD750_020510</name>
</gene>
<dbReference type="PANTHER" id="PTHR36220">
    <property type="entry name" value="UNNAMED PRODUCT"/>
    <property type="match status" value="1"/>
</dbReference>
<dbReference type="EMBL" id="JAOVZO020000019">
    <property type="protein sequence ID" value="MDC8014934.1"/>
    <property type="molecule type" value="Genomic_DNA"/>
</dbReference>
<dbReference type="NCBIfam" id="NF012200">
    <property type="entry name" value="choice_anch_D"/>
    <property type="match status" value="2"/>
</dbReference>
<evidence type="ECO:0000256" key="3">
    <source>
        <dbReference type="ARBA" id="ARBA00023180"/>
    </source>
</evidence>
<accession>A0A9X3YMA0</accession>
<dbReference type="Gene3D" id="2.60.40.10">
    <property type="entry name" value="Immunoglobulins"/>
    <property type="match status" value="2"/>
</dbReference>
<evidence type="ECO:0000313" key="6">
    <source>
        <dbReference type="Proteomes" id="UP001139971"/>
    </source>
</evidence>
<keyword evidence="2" id="KW-0677">Repeat</keyword>
<evidence type="ECO:0000256" key="1">
    <source>
        <dbReference type="ARBA" id="ARBA00022729"/>
    </source>
</evidence>
<dbReference type="InterPro" id="IPR013783">
    <property type="entry name" value="Ig-like_fold"/>
</dbReference>
<dbReference type="SUPFAM" id="SSF50965">
    <property type="entry name" value="Galactose oxidase, central domain"/>
    <property type="match status" value="1"/>
</dbReference>
<dbReference type="RefSeq" id="WP_263540828.1">
    <property type="nucleotide sequence ID" value="NZ_JAOVZO020000019.1"/>
</dbReference>